<keyword evidence="1" id="KW-0378">Hydrolase</keyword>
<dbReference type="SUPFAM" id="SSF56317">
    <property type="entry name" value="Carbon-nitrogen hydrolase"/>
    <property type="match status" value="1"/>
</dbReference>
<feature type="domain" description="CN hydrolase" evidence="2">
    <location>
        <begin position="1"/>
        <end position="239"/>
    </location>
</feature>
<dbReference type="KEGG" id="fwa:DCMF_25045"/>
<proteinExistence type="predicted"/>
<dbReference type="EMBL" id="CP017634">
    <property type="protein sequence ID" value="ATW27585.1"/>
    <property type="molecule type" value="Genomic_DNA"/>
</dbReference>
<sequence>MKAALLHLNLSGGPEEANIQVLERAIGLAAEQGADWVITPETAVQGYFFARKGYANQIPVQPAPALEGIRRLVVRHRLTLFLGCAEQDEATGKYYNSCLVIGPEGRMLGSHRKIRSHGGDTEAWAAKGESLAPVPCAEMTAGILICADSWFVDHARMLKDRGADVIIVPAAWAPGEHGPEDCWERCSRVSGLPVWVCNQTGNQEMLDFSAAQSVVVADGATRLTYSGLEQGVLLFDWDTGSRSLVSTAFTFVPV</sequence>
<dbReference type="GO" id="GO:0016811">
    <property type="term" value="F:hydrolase activity, acting on carbon-nitrogen (but not peptide) bonds, in linear amides"/>
    <property type="evidence" value="ECO:0007669"/>
    <property type="project" value="TreeGrafter"/>
</dbReference>
<dbReference type="PANTHER" id="PTHR43674">
    <property type="entry name" value="NITRILASE C965.09-RELATED"/>
    <property type="match status" value="1"/>
</dbReference>
<dbReference type="PROSITE" id="PS50263">
    <property type="entry name" value="CN_HYDROLASE"/>
    <property type="match status" value="1"/>
</dbReference>
<dbReference type="RefSeq" id="WP_148136954.1">
    <property type="nucleotide sequence ID" value="NZ_CP017634.1"/>
</dbReference>
<dbReference type="AlphaFoldDB" id="A0A3G1KZC3"/>
<dbReference type="CDD" id="cd07197">
    <property type="entry name" value="nitrilase"/>
    <property type="match status" value="1"/>
</dbReference>
<name>A0A3G1KZC3_FORW1</name>
<evidence type="ECO:0000256" key="1">
    <source>
        <dbReference type="ARBA" id="ARBA00022801"/>
    </source>
</evidence>
<dbReference type="InterPro" id="IPR003010">
    <property type="entry name" value="C-N_Hydrolase"/>
</dbReference>
<dbReference type="InterPro" id="IPR036526">
    <property type="entry name" value="C-N_Hydrolase_sf"/>
</dbReference>
<dbReference type="PANTHER" id="PTHR43674:SF16">
    <property type="entry name" value="CARBON-NITROGEN FAMILY, PUTATIVE (AFU_ORTHOLOGUE AFUA_5G02350)-RELATED"/>
    <property type="match status" value="1"/>
</dbReference>
<gene>
    <name evidence="3" type="ORF">DCMF_25045</name>
</gene>
<evidence type="ECO:0000313" key="3">
    <source>
        <dbReference type="EMBL" id="ATW27585.1"/>
    </source>
</evidence>
<dbReference type="Gene3D" id="3.60.110.10">
    <property type="entry name" value="Carbon-nitrogen hydrolase"/>
    <property type="match status" value="1"/>
</dbReference>
<evidence type="ECO:0000313" key="4">
    <source>
        <dbReference type="Proteomes" id="UP000323521"/>
    </source>
</evidence>
<accession>A0A3G1KZC3</accession>
<evidence type="ECO:0000259" key="2">
    <source>
        <dbReference type="PROSITE" id="PS50263"/>
    </source>
</evidence>
<keyword evidence="4" id="KW-1185">Reference proteome</keyword>
<dbReference type="InterPro" id="IPR050345">
    <property type="entry name" value="Aliph_Amidase/BUP"/>
</dbReference>
<reference evidence="3 4" key="1">
    <citation type="submission" date="2016-10" db="EMBL/GenBank/DDBJ databases">
        <title>Complete Genome Sequence of Peptococcaceae strain DCMF.</title>
        <authorList>
            <person name="Edwards R.J."/>
            <person name="Holland S.I."/>
            <person name="Deshpande N.P."/>
            <person name="Wong Y.K."/>
            <person name="Ertan H."/>
            <person name="Manefield M."/>
            <person name="Russell T.L."/>
            <person name="Lee M.J."/>
        </authorList>
    </citation>
    <scope>NUCLEOTIDE SEQUENCE [LARGE SCALE GENOMIC DNA]</scope>
    <source>
        <strain evidence="3 4">DCMF</strain>
    </source>
</reference>
<dbReference type="Pfam" id="PF00795">
    <property type="entry name" value="CN_hydrolase"/>
    <property type="match status" value="1"/>
</dbReference>
<protein>
    <recommendedName>
        <fullName evidence="2">CN hydrolase domain-containing protein</fullName>
    </recommendedName>
</protein>
<organism evidence="3 4">
    <name type="scientific">Formimonas warabiya</name>
    <dbReference type="NCBI Taxonomy" id="1761012"/>
    <lineage>
        <taxon>Bacteria</taxon>
        <taxon>Bacillati</taxon>
        <taxon>Bacillota</taxon>
        <taxon>Clostridia</taxon>
        <taxon>Eubacteriales</taxon>
        <taxon>Peptococcaceae</taxon>
        <taxon>Candidatus Formimonas</taxon>
    </lineage>
</organism>
<dbReference type="OrthoDB" id="9811121at2"/>
<dbReference type="Proteomes" id="UP000323521">
    <property type="component" value="Chromosome"/>
</dbReference>